<protein>
    <submittedName>
        <fullName evidence="2">Uncharacterized protein</fullName>
    </submittedName>
</protein>
<reference evidence="2" key="1">
    <citation type="submission" date="2021-01" db="EMBL/GenBank/DDBJ databases">
        <title>Metabolic potential, ecology and presence of endohyphal bacteria is reflected in genomic diversity of Mucoromycotina.</title>
        <authorList>
            <person name="Muszewska A."/>
            <person name="Okrasinska A."/>
            <person name="Steczkiewicz K."/>
            <person name="Drgas O."/>
            <person name="Orlowska M."/>
            <person name="Perlinska-Lenart U."/>
            <person name="Aleksandrzak-Piekarczyk T."/>
            <person name="Szatraj K."/>
            <person name="Zielenkiewicz U."/>
            <person name="Pilsyk S."/>
            <person name="Malc E."/>
            <person name="Mieczkowski P."/>
            <person name="Kruszewska J.S."/>
            <person name="Biernat P."/>
            <person name="Pawlowska J."/>
        </authorList>
    </citation>
    <scope>NUCLEOTIDE SEQUENCE</scope>
    <source>
        <strain evidence="2">WA0000018081</strain>
    </source>
</reference>
<name>A0A8H7SYV9_9FUNG</name>
<evidence type="ECO:0000313" key="2">
    <source>
        <dbReference type="EMBL" id="KAG2236742.1"/>
    </source>
</evidence>
<keyword evidence="3" id="KW-1185">Reference proteome</keyword>
<evidence type="ECO:0000256" key="1">
    <source>
        <dbReference type="SAM" id="MobiDB-lite"/>
    </source>
</evidence>
<comment type="caution">
    <text evidence="2">The sequence shown here is derived from an EMBL/GenBank/DDBJ whole genome shotgun (WGS) entry which is preliminary data.</text>
</comment>
<feature type="region of interest" description="Disordered" evidence="1">
    <location>
        <begin position="104"/>
        <end position="140"/>
    </location>
</feature>
<dbReference type="Proteomes" id="UP000613177">
    <property type="component" value="Unassembled WGS sequence"/>
</dbReference>
<evidence type="ECO:0000313" key="3">
    <source>
        <dbReference type="Proteomes" id="UP000613177"/>
    </source>
</evidence>
<dbReference type="EMBL" id="JAEPRE010000014">
    <property type="protein sequence ID" value="KAG2236742.1"/>
    <property type="molecule type" value="Genomic_DNA"/>
</dbReference>
<sequence length="339" mass="39915">MERSTEYLLKYQMALHLLMLKFCEGILTVENNIPVFREMQGFDISQVLPGNYIESEWCYVTHSALPLPSFFFDFEDLTKEFDLLFYESHLSLVHPSIYLSPGREAKRQQYMKPQDKGKGKERRTPLPSAPDLSTTTKTVSTTTKPFARNAFHNIKRGNSSRIKNYLKRKEWDPANTKWYKKIYHCNYMNRQMLQSYKTSKHNAKRSSVDDDQSEVTTVTNAIEEEEDEESKEEAATDLTKQRLRILKALYRNLILDDNITEYNEEHIKELLELVFNKELEDDIDINEDVTFSGTDNGLVTMTETVPFGINRYKFHLDLFHHQNLDPEEQKELLKRRSNQ</sequence>
<proteinExistence type="predicted"/>
<feature type="compositionally biased region" description="Basic and acidic residues" evidence="1">
    <location>
        <begin position="104"/>
        <end position="124"/>
    </location>
</feature>
<dbReference type="AlphaFoldDB" id="A0A8H7SYV9"/>
<organism evidence="2 3">
    <name type="scientific">Thamnidium elegans</name>
    <dbReference type="NCBI Taxonomy" id="101142"/>
    <lineage>
        <taxon>Eukaryota</taxon>
        <taxon>Fungi</taxon>
        <taxon>Fungi incertae sedis</taxon>
        <taxon>Mucoromycota</taxon>
        <taxon>Mucoromycotina</taxon>
        <taxon>Mucoromycetes</taxon>
        <taxon>Mucorales</taxon>
        <taxon>Mucorineae</taxon>
        <taxon>Mucoraceae</taxon>
        <taxon>Thamnidium</taxon>
    </lineage>
</organism>
<accession>A0A8H7SYV9</accession>
<gene>
    <name evidence="2" type="ORF">INT48_000740</name>
</gene>